<dbReference type="EMBL" id="CAVNYO010000406">
    <property type="protein sequence ID" value="CAK5276347.1"/>
    <property type="molecule type" value="Genomic_DNA"/>
</dbReference>
<organism evidence="2 3">
    <name type="scientific">Mycena citricolor</name>
    <dbReference type="NCBI Taxonomy" id="2018698"/>
    <lineage>
        <taxon>Eukaryota</taxon>
        <taxon>Fungi</taxon>
        <taxon>Dikarya</taxon>
        <taxon>Basidiomycota</taxon>
        <taxon>Agaricomycotina</taxon>
        <taxon>Agaricomycetes</taxon>
        <taxon>Agaricomycetidae</taxon>
        <taxon>Agaricales</taxon>
        <taxon>Marasmiineae</taxon>
        <taxon>Mycenaceae</taxon>
        <taxon>Mycena</taxon>
    </lineage>
</organism>
<evidence type="ECO:0000313" key="2">
    <source>
        <dbReference type="EMBL" id="CAK5276347.1"/>
    </source>
</evidence>
<proteinExistence type="predicted"/>
<keyword evidence="3" id="KW-1185">Reference proteome</keyword>
<evidence type="ECO:0000256" key="1">
    <source>
        <dbReference type="SAM" id="MobiDB-lite"/>
    </source>
</evidence>
<comment type="caution">
    <text evidence="2">The sequence shown here is derived from an EMBL/GenBank/DDBJ whole genome shotgun (WGS) entry which is preliminary data.</text>
</comment>
<dbReference type="Proteomes" id="UP001295794">
    <property type="component" value="Unassembled WGS sequence"/>
</dbReference>
<protein>
    <submittedName>
        <fullName evidence="2">Uncharacterized protein</fullName>
    </submittedName>
</protein>
<name>A0AAD2HM31_9AGAR</name>
<feature type="region of interest" description="Disordered" evidence="1">
    <location>
        <begin position="135"/>
        <end position="155"/>
    </location>
</feature>
<gene>
    <name evidence="2" type="ORF">MYCIT1_LOCUS24517</name>
</gene>
<dbReference type="AlphaFoldDB" id="A0AAD2HM31"/>
<evidence type="ECO:0000313" key="3">
    <source>
        <dbReference type="Proteomes" id="UP001295794"/>
    </source>
</evidence>
<accession>A0AAD2HM31</accession>
<reference evidence="2" key="1">
    <citation type="submission" date="2023-11" db="EMBL/GenBank/DDBJ databases">
        <authorList>
            <person name="De Vega J J."/>
            <person name="De Vega J J."/>
        </authorList>
    </citation>
    <scope>NUCLEOTIDE SEQUENCE</scope>
</reference>
<sequence length="478" mass="51061">MQFSKPQLAESRVSLILADQDFCALERIQRNYNPARDRLAYVIEAGTAFVGSGITSCPSASLLSPRMTEYDTSPEAYRAYERTMQRVSDWATDSSGCAKEYKNPYLVRSDAGDIMFESEQQAGEPGTLATPIAAAPSQHASALSHHSRRTTAPVALSSHTTANVGATAGPPSAHSHHPSAVATHSLAPGSVYAPPVPNSVHSAHASVPTSRHVSSAVGVTVIPPSSPTYHTSSAVTPAYPQLPLVPAPSHPSRHSDRLTHAGAYHSVPHSHSGSATLLPTHHQGTDLARSLQILPTPAPGRPVAHYASAGAAPTASNAQQPCVYITINYPQPPPSHTQVQQANPDLHGEHRGLFKRMFGARKSHSLERSHPLSPSTRDLFGLREDWRLDVSTYINSKMTSASLVAAEILDAAVLSLKGNILLAGTDIKIETEAVLKALANPLVLPVALEPHALPPPEIANFNLRHYETREVGRIHFPS</sequence>